<comment type="caution">
    <text evidence="7">The sequence shown here is derived from an EMBL/GenBank/DDBJ whole genome shotgun (WGS) entry which is preliminary data.</text>
</comment>
<dbReference type="Proteomes" id="UP000198462">
    <property type="component" value="Unassembled WGS sequence"/>
</dbReference>
<dbReference type="RefSeq" id="WP_088713719.1">
    <property type="nucleotide sequence ID" value="NZ_NFZT01000007.1"/>
</dbReference>
<dbReference type="InterPro" id="IPR058624">
    <property type="entry name" value="MdtA-like_HH"/>
</dbReference>
<dbReference type="Pfam" id="PF25989">
    <property type="entry name" value="YknX_C"/>
    <property type="match status" value="1"/>
</dbReference>
<evidence type="ECO:0000313" key="7">
    <source>
        <dbReference type="EMBL" id="OWV31925.1"/>
    </source>
</evidence>
<dbReference type="Gene3D" id="2.40.30.170">
    <property type="match status" value="1"/>
</dbReference>
<evidence type="ECO:0000256" key="1">
    <source>
        <dbReference type="ARBA" id="ARBA00009477"/>
    </source>
</evidence>
<dbReference type="SUPFAM" id="SSF111369">
    <property type="entry name" value="HlyD-like secretion proteins"/>
    <property type="match status" value="1"/>
</dbReference>
<evidence type="ECO:0000256" key="3">
    <source>
        <dbReference type="SAM" id="MobiDB-lite"/>
    </source>
</evidence>
<evidence type="ECO:0008006" key="9">
    <source>
        <dbReference type="Google" id="ProtNLM"/>
    </source>
</evidence>
<dbReference type="GO" id="GO:1990281">
    <property type="term" value="C:efflux pump complex"/>
    <property type="evidence" value="ECO:0007669"/>
    <property type="project" value="TreeGrafter"/>
</dbReference>
<feature type="region of interest" description="Disordered" evidence="3">
    <location>
        <begin position="278"/>
        <end position="300"/>
    </location>
</feature>
<evidence type="ECO:0000256" key="4">
    <source>
        <dbReference type="SAM" id="SignalP"/>
    </source>
</evidence>
<proteinExistence type="inferred from homology"/>
<dbReference type="EMBL" id="NFZT01000007">
    <property type="protein sequence ID" value="OWV31925.1"/>
    <property type="molecule type" value="Genomic_DNA"/>
</dbReference>
<keyword evidence="8" id="KW-1185">Reference proteome</keyword>
<dbReference type="Pfam" id="PF25876">
    <property type="entry name" value="HH_MFP_RND"/>
    <property type="match status" value="1"/>
</dbReference>
<dbReference type="PANTHER" id="PTHR30469:SF15">
    <property type="entry name" value="HLYD FAMILY OF SECRETION PROTEINS"/>
    <property type="match status" value="1"/>
</dbReference>
<accession>A0A219B0S9</accession>
<comment type="similarity">
    <text evidence="1">Belongs to the membrane fusion protein (MFP) (TC 8.A.1) family.</text>
</comment>
<sequence>MTPVARAATCAALLFLASCGNGEEADQSDAADSQTPSVTVRVAEAEEQDVQSWVYAQGTARAIQREFLTFESAGRVEYVNPDVRVGQRVRKGTLLAYQQPDRPRAALANAQAGLAGARGELAVAEANLDEANANLELALETFQRYEILLAQNSASQQEYDEAEARLAQARAAREKAAAQLQAVRAEVGAARARIDEAEVTVSESRIVAPIDGVLARLNLEQGRYFTPQQVQTQSEAGALSTIPALVIDPSTYEITVELPSYQFSNVAVGRTVLIRSSETGPNASVPTGARPNVNGRSSPGLPVSDYQIRGVVYSVTPALDPQRRTFEVVIRTTTGEDTLQDGEFVTVWIEGIRSDSAVTIPLEALLYEDDEPYVFVVDRETMRASREEVTVGLRASTAVAVTEGVAAGAQVVVRGTSELQDGDRVRLEGERETAASQRTDPDGGDEGAGER</sequence>
<feature type="signal peptide" evidence="4">
    <location>
        <begin position="1"/>
        <end position="22"/>
    </location>
</feature>
<reference evidence="8" key="1">
    <citation type="submission" date="2017-05" db="EMBL/GenBank/DDBJ databases">
        <authorList>
            <person name="Lin X."/>
        </authorList>
    </citation>
    <scope>NUCLEOTIDE SEQUENCE [LARGE SCALE GENOMIC DNA]</scope>
    <source>
        <strain evidence="8">JLT2012</strain>
    </source>
</reference>
<feature type="domain" description="Multidrug resistance protein MdtA-like alpha-helical hairpin" evidence="5">
    <location>
        <begin position="121"/>
        <end position="182"/>
    </location>
</feature>
<name>A0A219B0S9_9SPHN</name>
<feature type="region of interest" description="Disordered" evidence="3">
    <location>
        <begin position="421"/>
        <end position="451"/>
    </location>
</feature>
<feature type="compositionally biased region" description="Acidic residues" evidence="3">
    <location>
        <begin position="442"/>
        <end position="451"/>
    </location>
</feature>
<keyword evidence="2" id="KW-0175">Coiled coil</keyword>
<dbReference type="Gene3D" id="2.40.50.100">
    <property type="match status" value="1"/>
</dbReference>
<dbReference type="OrthoDB" id="7811737at2"/>
<evidence type="ECO:0000313" key="8">
    <source>
        <dbReference type="Proteomes" id="UP000198462"/>
    </source>
</evidence>
<gene>
    <name evidence="7" type="ORF">B5C34_15635</name>
</gene>
<feature type="domain" description="YknX-like C-terminal permuted SH3-like" evidence="6">
    <location>
        <begin position="357"/>
        <end position="426"/>
    </location>
</feature>
<dbReference type="Gene3D" id="2.40.420.20">
    <property type="match status" value="1"/>
</dbReference>
<dbReference type="Gene3D" id="1.10.287.470">
    <property type="entry name" value="Helix hairpin bin"/>
    <property type="match status" value="1"/>
</dbReference>
<dbReference type="PANTHER" id="PTHR30469">
    <property type="entry name" value="MULTIDRUG RESISTANCE PROTEIN MDTA"/>
    <property type="match status" value="1"/>
</dbReference>
<feature type="coiled-coil region" evidence="2">
    <location>
        <begin position="107"/>
        <end position="200"/>
    </location>
</feature>
<evidence type="ECO:0000259" key="5">
    <source>
        <dbReference type="Pfam" id="PF25876"/>
    </source>
</evidence>
<evidence type="ECO:0000256" key="2">
    <source>
        <dbReference type="SAM" id="Coils"/>
    </source>
</evidence>
<keyword evidence="4" id="KW-0732">Signal</keyword>
<evidence type="ECO:0000259" key="6">
    <source>
        <dbReference type="Pfam" id="PF25989"/>
    </source>
</evidence>
<dbReference type="InterPro" id="IPR006143">
    <property type="entry name" value="RND_pump_MFP"/>
</dbReference>
<dbReference type="AlphaFoldDB" id="A0A219B0S9"/>
<feature type="compositionally biased region" description="Basic and acidic residues" evidence="3">
    <location>
        <begin position="421"/>
        <end position="433"/>
    </location>
</feature>
<dbReference type="InterPro" id="IPR058637">
    <property type="entry name" value="YknX-like_C"/>
</dbReference>
<feature type="chain" id="PRO_5013166168" description="RND efflux pump membrane fusion protein barrel-sandwich domain-containing protein" evidence="4">
    <location>
        <begin position="23"/>
        <end position="451"/>
    </location>
</feature>
<dbReference type="PROSITE" id="PS51257">
    <property type="entry name" value="PROKAR_LIPOPROTEIN"/>
    <property type="match status" value="1"/>
</dbReference>
<organism evidence="7 8">
    <name type="scientific">Pacificimonas flava</name>
    <dbReference type="NCBI Taxonomy" id="1234595"/>
    <lineage>
        <taxon>Bacteria</taxon>
        <taxon>Pseudomonadati</taxon>
        <taxon>Pseudomonadota</taxon>
        <taxon>Alphaproteobacteria</taxon>
        <taxon>Sphingomonadales</taxon>
        <taxon>Sphingosinicellaceae</taxon>
        <taxon>Pacificimonas</taxon>
    </lineage>
</organism>
<dbReference type="GO" id="GO:0015562">
    <property type="term" value="F:efflux transmembrane transporter activity"/>
    <property type="evidence" value="ECO:0007669"/>
    <property type="project" value="TreeGrafter"/>
</dbReference>
<dbReference type="NCBIfam" id="TIGR01730">
    <property type="entry name" value="RND_mfp"/>
    <property type="match status" value="1"/>
</dbReference>
<protein>
    <recommendedName>
        <fullName evidence="9">RND efflux pump membrane fusion protein barrel-sandwich domain-containing protein</fullName>
    </recommendedName>
</protein>